<proteinExistence type="predicted"/>
<name>C8PJL7_9BACT</name>
<keyword evidence="2" id="KW-1185">Reference proteome</keyword>
<evidence type="ECO:0000313" key="2">
    <source>
        <dbReference type="Proteomes" id="UP000005709"/>
    </source>
</evidence>
<evidence type="ECO:0000313" key="1">
    <source>
        <dbReference type="EMBL" id="EEV17122.1"/>
    </source>
</evidence>
<accession>C8PJL7</accession>
<reference evidence="1 2" key="1">
    <citation type="submission" date="2009-07" db="EMBL/GenBank/DDBJ databases">
        <authorList>
            <person name="Madupu R."/>
            <person name="Sebastian Y."/>
            <person name="Durkin A.S."/>
            <person name="Torralba M."/>
            <person name="Methe B."/>
            <person name="Sutton G.G."/>
            <person name="Strausberg R.L."/>
            <person name="Nelson K.E."/>
        </authorList>
    </citation>
    <scope>NUCLEOTIDE SEQUENCE [LARGE SCALE GENOMIC DNA]</scope>
    <source>
        <strain evidence="1 2">RM3268</strain>
    </source>
</reference>
<dbReference type="AlphaFoldDB" id="C8PJL7"/>
<organism evidence="1 2">
    <name type="scientific">Campylobacter gracilis RM3268</name>
    <dbReference type="NCBI Taxonomy" id="553220"/>
    <lineage>
        <taxon>Bacteria</taxon>
        <taxon>Pseudomonadati</taxon>
        <taxon>Campylobacterota</taxon>
        <taxon>Epsilonproteobacteria</taxon>
        <taxon>Campylobacterales</taxon>
        <taxon>Campylobacteraceae</taxon>
        <taxon>Campylobacter</taxon>
    </lineage>
</organism>
<gene>
    <name evidence="1" type="ORF">CAMGR0001_1417</name>
</gene>
<dbReference type="Proteomes" id="UP000005709">
    <property type="component" value="Unassembled WGS sequence"/>
</dbReference>
<comment type="caution">
    <text evidence="1">The sequence shown here is derived from an EMBL/GenBank/DDBJ whole genome shotgun (WGS) entry which is preliminary data.</text>
</comment>
<sequence>MQGNFARAEFAGRDLRGQGVKFYLQNFTDRIPRRNTTGAKILLTKFIPAAGG</sequence>
<dbReference type="EMBL" id="ACYG01000027">
    <property type="protein sequence ID" value="EEV17122.1"/>
    <property type="molecule type" value="Genomic_DNA"/>
</dbReference>
<protein>
    <submittedName>
        <fullName evidence="1">Uncharacterized protein</fullName>
    </submittedName>
</protein>